<reference evidence="7 8" key="1">
    <citation type="submission" date="2020-02" db="EMBL/GenBank/DDBJ databases">
        <title>Genomic and physiological characterization of two novel Nitrospinaceae genera.</title>
        <authorList>
            <person name="Mueller A.J."/>
            <person name="Jung M.-Y."/>
            <person name="Strachan C.R."/>
            <person name="Herbold C.W."/>
            <person name="Kirkegaard R.H."/>
            <person name="Daims H."/>
        </authorList>
    </citation>
    <scope>NUCLEOTIDE SEQUENCE [LARGE SCALE GENOMIC DNA]</scope>
    <source>
        <strain evidence="7">EB</strain>
    </source>
</reference>
<name>A0A7T0G0I5_9BACT</name>
<keyword evidence="4 7" id="KW-0413">Isomerase</keyword>
<feature type="domain" description="Squalene cyclase N-terminal" evidence="6">
    <location>
        <begin position="36"/>
        <end position="325"/>
    </location>
</feature>
<comment type="similarity">
    <text evidence="2">Belongs to the terpene cyclase/mutase family.</text>
</comment>
<gene>
    <name evidence="7" type="primary">shc</name>
    <name evidence="7" type="ORF">G3M70_08320</name>
</gene>
<dbReference type="EC" id="5.4.99.17" evidence="7"/>
<sequence length="658" mass="75391">MESTEEPTTPDTELNQDLDSPLENLQQNSTALDNTIAAARDYHFSTQYKEGYWVEELESNATITAEFVFLMHFLGIEDRYRDRREKIRNFLLQNQREHGGWDLFYGGPPDISATIEAYIALKMLDVSPHDPAMAKARKVIEDLGGVRSARVFTKIFLAMLGQSSWDDTPVMPVELILLPNWFYFNVYEMSSWSRGTVVPLTMVYAHKPVWPLSEEHSVPELFTPADRDLSVKSTKPGLNWPNTFLFIDKTLKTLGKLGWKPLRKAAMKKALRWTLDHQEPEGDFSGIQPAMFNSILALHLQGYSLDNPIMVRAFEAVDRFLIDREDHTLLQACVSPLWDTAIAANALMDSGVQEDHPSIVQACDWMLTKQVTRRGDWRFKNPGTPAGGWAFEFFNESYPDCDDTAEILMALDRAKLQDEKYKQREMDRALNWLFSMQSTNGGWAAFDRDNDHELFNEIPFADHGAMLDPPTVDVTGRILWMLGRIGHPTDEPRVRQAIDFIYSEQEHDGCWWGRWGVNYIYGTWLVLMGLRSIGEDMTQPRIKKASDWIKSKQNEDGGWGETCDSYIDPKLRGQGHSTCSQTAWALMGLIETGEAGSNAATKGVQYLIDQQQEDGSWYEDYFTGTGFPGHFYIRYHMYRQFFPLMALSRYRTALQSQT</sequence>
<dbReference type="InterPro" id="IPR008930">
    <property type="entry name" value="Terpenoid_cyclase/PrenylTrfase"/>
</dbReference>
<evidence type="ECO:0000313" key="8">
    <source>
        <dbReference type="Proteomes" id="UP000594688"/>
    </source>
</evidence>
<evidence type="ECO:0000256" key="4">
    <source>
        <dbReference type="ARBA" id="ARBA00023235"/>
    </source>
</evidence>
<evidence type="ECO:0000259" key="5">
    <source>
        <dbReference type="Pfam" id="PF13243"/>
    </source>
</evidence>
<dbReference type="PANTHER" id="PTHR11764">
    <property type="entry name" value="TERPENE CYCLASE/MUTASE FAMILY MEMBER"/>
    <property type="match status" value="1"/>
</dbReference>
<organism evidence="7 8">
    <name type="scientific">Candidatus Nitronauta litoralis</name>
    <dbReference type="NCBI Taxonomy" id="2705533"/>
    <lineage>
        <taxon>Bacteria</taxon>
        <taxon>Pseudomonadati</taxon>
        <taxon>Nitrospinota/Tectimicrobiota group</taxon>
        <taxon>Nitrospinota</taxon>
        <taxon>Nitrospinia</taxon>
        <taxon>Nitrospinales</taxon>
        <taxon>Nitrospinaceae</taxon>
        <taxon>Candidatus Nitronauta</taxon>
    </lineage>
</organism>
<dbReference type="GO" id="GO:0016104">
    <property type="term" value="P:triterpenoid biosynthetic process"/>
    <property type="evidence" value="ECO:0007669"/>
    <property type="project" value="InterPro"/>
</dbReference>
<dbReference type="GO" id="GO:0005811">
    <property type="term" value="C:lipid droplet"/>
    <property type="evidence" value="ECO:0007669"/>
    <property type="project" value="InterPro"/>
</dbReference>
<proteinExistence type="inferred from homology"/>
<dbReference type="InterPro" id="IPR032697">
    <property type="entry name" value="SQ_cyclase_N"/>
</dbReference>
<dbReference type="InterPro" id="IPR032696">
    <property type="entry name" value="SQ_cyclase_C"/>
</dbReference>
<dbReference type="NCBIfam" id="TIGR01507">
    <property type="entry name" value="hopene_cyclase"/>
    <property type="match status" value="1"/>
</dbReference>
<dbReference type="InterPro" id="IPR018333">
    <property type="entry name" value="Squalene_cyclase"/>
</dbReference>
<evidence type="ECO:0000259" key="6">
    <source>
        <dbReference type="Pfam" id="PF13249"/>
    </source>
</evidence>
<evidence type="ECO:0000256" key="2">
    <source>
        <dbReference type="ARBA" id="ARBA00009755"/>
    </source>
</evidence>
<keyword evidence="3" id="KW-0677">Repeat</keyword>
<dbReference type="Gene3D" id="1.50.10.20">
    <property type="match status" value="2"/>
</dbReference>
<evidence type="ECO:0000256" key="3">
    <source>
        <dbReference type="ARBA" id="ARBA00022737"/>
    </source>
</evidence>
<feature type="domain" description="Squalene cyclase C-terminal" evidence="5">
    <location>
        <begin position="334"/>
        <end position="651"/>
    </location>
</feature>
<dbReference type="Pfam" id="PF13249">
    <property type="entry name" value="SQHop_cyclase_N"/>
    <property type="match status" value="1"/>
</dbReference>
<evidence type="ECO:0000313" key="7">
    <source>
        <dbReference type="EMBL" id="QPJ61876.1"/>
    </source>
</evidence>
<dbReference type="PANTHER" id="PTHR11764:SF20">
    <property type="entry name" value="LANOSTEROL SYNTHASE"/>
    <property type="match status" value="1"/>
</dbReference>
<dbReference type="NCBIfam" id="TIGR01787">
    <property type="entry name" value="squalene_cyclas"/>
    <property type="match status" value="1"/>
</dbReference>
<evidence type="ECO:0000256" key="1">
    <source>
        <dbReference type="ARBA" id="ARBA00004999"/>
    </source>
</evidence>
<dbReference type="InterPro" id="IPR006400">
    <property type="entry name" value="Hopene-cyclase"/>
</dbReference>
<dbReference type="CDD" id="cd02892">
    <property type="entry name" value="SQCY_1"/>
    <property type="match status" value="1"/>
</dbReference>
<dbReference type="SFLD" id="SFLDG01016">
    <property type="entry name" value="Prenyltransferase_Like_2"/>
    <property type="match status" value="1"/>
</dbReference>
<accession>A0A7T0G0I5</accession>
<dbReference type="GO" id="GO:0051007">
    <property type="term" value="F:squalene-hopene cyclase activity"/>
    <property type="evidence" value="ECO:0007669"/>
    <property type="project" value="UniProtKB-EC"/>
</dbReference>
<dbReference type="SUPFAM" id="SSF48239">
    <property type="entry name" value="Terpenoid cyclases/Protein prenyltransferases"/>
    <property type="match status" value="2"/>
</dbReference>
<dbReference type="Pfam" id="PF13243">
    <property type="entry name" value="SQHop_cyclase_C"/>
    <property type="match status" value="1"/>
</dbReference>
<dbReference type="EMBL" id="CP048685">
    <property type="protein sequence ID" value="QPJ61876.1"/>
    <property type="molecule type" value="Genomic_DNA"/>
</dbReference>
<dbReference type="Proteomes" id="UP000594688">
    <property type="component" value="Chromosome"/>
</dbReference>
<dbReference type="UniPathway" id="UPA00337"/>
<protein>
    <submittedName>
        <fullName evidence="7">Squalene--hopene cyclase</fullName>
        <ecNumber evidence="7">5.4.99.17</ecNumber>
    </submittedName>
</protein>
<comment type="pathway">
    <text evidence="1">Secondary metabolite biosynthesis; hopanoid biosynthesis.</text>
</comment>
<dbReference type="AlphaFoldDB" id="A0A7T0G0I5"/>
<dbReference type="KEGG" id="nli:G3M70_08320"/>